<name>A0A3B0Y662_9ZZZZ</name>
<dbReference type="EMBL" id="UOFM01000120">
    <property type="protein sequence ID" value="VAW75091.1"/>
    <property type="molecule type" value="Genomic_DNA"/>
</dbReference>
<gene>
    <name evidence="2" type="ORF">MNBD_GAMMA14-1115</name>
</gene>
<feature type="non-terminal residue" evidence="2">
    <location>
        <position position="1"/>
    </location>
</feature>
<evidence type="ECO:0000256" key="1">
    <source>
        <dbReference type="SAM" id="MobiDB-lite"/>
    </source>
</evidence>
<protein>
    <submittedName>
        <fullName evidence="2">Uncharacterized protein</fullName>
    </submittedName>
</protein>
<reference evidence="2" key="1">
    <citation type="submission" date="2018-06" db="EMBL/GenBank/DDBJ databases">
        <authorList>
            <person name="Zhirakovskaya E."/>
        </authorList>
    </citation>
    <scope>NUCLEOTIDE SEQUENCE</scope>
</reference>
<accession>A0A3B0Y662</accession>
<sequence>SADDLMRGVLPLLDNWNHSHNQQHDSLINALRAALNAGKSPETATTPPRQPPELLVD</sequence>
<organism evidence="2">
    <name type="scientific">hydrothermal vent metagenome</name>
    <dbReference type="NCBI Taxonomy" id="652676"/>
    <lineage>
        <taxon>unclassified sequences</taxon>
        <taxon>metagenomes</taxon>
        <taxon>ecological metagenomes</taxon>
    </lineage>
</organism>
<feature type="region of interest" description="Disordered" evidence="1">
    <location>
        <begin position="37"/>
        <end position="57"/>
    </location>
</feature>
<proteinExistence type="predicted"/>
<dbReference type="AlphaFoldDB" id="A0A3B0Y662"/>
<evidence type="ECO:0000313" key="2">
    <source>
        <dbReference type="EMBL" id="VAW75091.1"/>
    </source>
</evidence>